<dbReference type="GO" id="GO:0032259">
    <property type="term" value="P:methylation"/>
    <property type="evidence" value="ECO:0007669"/>
    <property type="project" value="UniProtKB-KW"/>
</dbReference>
<dbReference type="SUPFAM" id="SSF53335">
    <property type="entry name" value="S-adenosyl-L-methionine-dependent methyltransferases"/>
    <property type="match status" value="1"/>
</dbReference>
<comment type="caution">
    <text evidence="1">The sequence shown here is derived from an EMBL/GenBank/DDBJ whole genome shotgun (WGS) entry which is preliminary data.</text>
</comment>
<reference evidence="1" key="1">
    <citation type="journal article" date="2020" name="mSystems">
        <title>Genome- and Community-Level Interaction Insights into Carbon Utilization and Element Cycling Functions of Hydrothermarchaeota in Hydrothermal Sediment.</title>
        <authorList>
            <person name="Zhou Z."/>
            <person name="Liu Y."/>
            <person name="Xu W."/>
            <person name="Pan J."/>
            <person name="Luo Z.H."/>
            <person name="Li M."/>
        </authorList>
    </citation>
    <scope>NUCLEOTIDE SEQUENCE [LARGE SCALE GENOMIC DNA]</scope>
    <source>
        <strain evidence="1">SpSt-301</strain>
    </source>
</reference>
<dbReference type="PANTHER" id="PTHR38451:SF1">
    <property type="entry name" value="TRNA (ADENINE(22)-N(1))-METHYLTRANSFERASE"/>
    <property type="match status" value="1"/>
</dbReference>
<dbReference type="PIRSF" id="PIRSF018637">
    <property type="entry name" value="TrmK"/>
    <property type="match status" value="1"/>
</dbReference>
<organism evidence="1">
    <name type="scientific">Ammonifex degensii</name>
    <dbReference type="NCBI Taxonomy" id="42838"/>
    <lineage>
        <taxon>Bacteria</taxon>
        <taxon>Bacillati</taxon>
        <taxon>Bacillota</taxon>
        <taxon>Clostridia</taxon>
        <taxon>Thermoanaerobacterales</taxon>
        <taxon>Thermoanaerobacteraceae</taxon>
        <taxon>Ammonifex</taxon>
    </lineage>
</organism>
<dbReference type="Pfam" id="PF12847">
    <property type="entry name" value="Methyltransf_18"/>
    <property type="match status" value="1"/>
</dbReference>
<accession>A0A7C1FC84</accession>
<gene>
    <name evidence="1" type="ORF">ENQ35_02990</name>
</gene>
<dbReference type="PANTHER" id="PTHR38451">
    <property type="entry name" value="TRNA (ADENINE(22)-N(1))-METHYLTRANSFERASE"/>
    <property type="match status" value="1"/>
</dbReference>
<keyword evidence="1" id="KW-0489">Methyltransferase</keyword>
<protein>
    <submittedName>
        <fullName evidence="1">SAM-dependent methyltransferase</fullName>
    </submittedName>
</protein>
<dbReference type="Gene3D" id="3.40.50.150">
    <property type="entry name" value="Vaccinia Virus protein VP39"/>
    <property type="match status" value="1"/>
</dbReference>
<proteinExistence type="predicted"/>
<dbReference type="AlphaFoldDB" id="A0A7C1FC84"/>
<evidence type="ECO:0000313" key="1">
    <source>
        <dbReference type="EMBL" id="HDW51686.1"/>
    </source>
</evidence>
<keyword evidence="1" id="KW-0808">Transferase</keyword>
<name>A0A7C1FC84_9THEO</name>
<dbReference type="InterPro" id="IPR006901">
    <property type="entry name" value="TrmK"/>
</dbReference>
<dbReference type="EMBL" id="DSMV01000181">
    <property type="protein sequence ID" value="HDW51686.1"/>
    <property type="molecule type" value="Genomic_DNA"/>
</dbReference>
<dbReference type="InterPro" id="IPR029063">
    <property type="entry name" value="SAM-dependent_MTases_sf"/>
</dbReference>
<dbReference type="GO" id="GO:0160105">
    <property type="term" value="F:tRNA (adenine(22)-N1)-methyltransferase activity"/>
    <property type="evidence" value="ECO:0007669"/>
    <property type="project" value="InterPro"/>
</dbReference>
<sequence length="234" mass="25419">MATLPRRLKAVAAFVPPAGCLADIGTGHALLPLYLVENGTVTRAIAVEKEAGPASLARSAVAARGLADRIEIRIGDGLSPLRPKEAEIIVIAGLGGEKITAILAADIEIARTAHRLILQPMNRAAPLRRWLVENGWQIEAENLVAERQKLYPVIAATPGTSERMDWLEEELGPCLLASQHPLLEELIKRLTLRYEKAFAGLSKAPHAGTAARRKELARRLAELRALLQKRTPLL</sequence>